<gene>
    <name evidence="7" type="ORF">RHOBADRAFT_55906</name>
</gene>
<dbReference type="OrthoDB" id="2529474at2759"/>
<dbReference type="InterPro" id="IPR001138">
    <property type="entry name" value="Zn2Cys6_DnaBD"/>
</dbReference>
<dbReference type="CDD" id="cd00067">
    <property type="entry name" value="GAL4"/>
    <property type="match status" value="2"/>
</dbReference>
<dbReference type="Proteomes" id="UP000053890">
    <property type="component" value="Unassembled WGS sequence"/>
</dbReference>
<dbReference type="PROSITE" id="PS50048">
    <property type="entry name" value="ZN2_CY6_FUNGAL_2"/>
    <property type="match status" value="2"/>
</dbReference>
<evidence type="ECO:0000259" key="6">
    <source>
        <dbReference type="PROSITE" id="PS50048"/>
    </source>
</evidence>
<dbReference type="PANTHER" id="PTHR31069">
    <property type="entry name" value="OLEATE-ACTIVATED TRANSCRIPTION FACTOR 1-RELATED"/>
    <property type="match status" value="1"/>
</dbReference>
<keyword evidence="8" id="KW-1185">Reference proteome</keyword>
<dbReference type="Gene3D" id="4.10.240.10">
    <property type="entry name" value="Zn(2)-C6 fungal-type DNA-binding domain"/>
    <property type="match status" value="2"/>
</dbReference>
<dbReference type="GO" id="GO:0000981">
    <property type="term" value="F:DNA-binding transcription factor activity, RNA polymerase II-specific"/>
    <property type="evidence" value="ECO:0007669"/>
    <property type="project" value="InterPro"/>
</dbReference>
<feature type="region of interest" description="Disordered" evidence="5">
    <location>
        <begin position="74"/>
        <end position="124"/>
    </location>
</feature>
<dbReference type="InterPro" id="IPR036864">
    <property type="entry name" value="Zn2-C6_fun-type_DNA-bd_sf"/>
</dbReference>
<evidence type="ECO:0000313" key="7">
    <source>
        <dbReference type="EMBL" id="KPV72441.1"/>
    </source>
</evidence>
<dbReference type="PANTHER" id="PTHR31069:SF32">
    <property type="entry name" value="ARGININE METABOLISM REGULATION PROTEIN II"/>
    <property type="match status" value="1"/>
</dbReference>
<organism evidence="7 8">
    <name type="scientific">Rhodotorula graminis (strain WP1)</name>
    <dbReference type="NCBI Taxonomy" id="578459"/>
    <lineage>
        <taxon>Eukaryota</taxon>
        <taxon>Fungi</taxon>
        <taxon>Dikarya</taxon>
        <taxon>Basidiomycota</taxon>
        <taxon>Pucciniomycotina</taxon>
        <taxon>Microbotryomycetes</taxon>
        <taxon>Sporidiobolales</taxon>
        <taxon>Sporidiobolaceae</taxon>
        <taxon>Rhodotorula</taxon>
    </lineage>
</organism>
<evidence type="ECO:0000256" key="5">
    <source>
        <dbReference type="SAM" id="MobiDB-lite"/>
    </source>
</evidence>
<keyword evidence="1" id="KW-0805">Transcription regulation</keyword>
<dbReference type="SUPFAM" id="SSF57701">
    <property type="entry name" value="Zn2/Cys6 DNA-binding domain"/>
    <property type="match status" value="2"/>
</dbReference>
<accession>A0A0P9FA07</accession>
<evidence type="ECO:0000256" key="3">
    <source>
        <dbReference type="ARBA" id="ARBA00023163"/>
    </source>
</evidence>
<dbReference type="GO" id="GO:0003677">
    <property type="term" value="F:DNA binding"/>
    <property type="evidence" value="ECO:0007669"/>
    <property type="project" value="UniProtKB-KW"/>
</dbReference>
<dbReference type="GeneID" id="28978528"/>
<dbReference type="InterPro" id="IPR050675">
    <property type="entry name" value="OAF3"/>
</dbReference>
<evidence type="ECO:0000256" key="4">
    <source>
        <dbReference type="ARBA" id="ARBA00023242"/>
    </source>
</evidence>
<feature type="region of interest" description="Disordered" evidence="5">
    <location>
        <begin position="1"/>
        <end position="20"/>
    </location>
</feature>
<dbReference type="EMBL" id="KQ474087">
    <property type="protein sequence ID" value="KPV72441.1"/>
    <property type="molecule type" value="Genomic_DNA"/>
</dbReference>
<feature type="domain" description="Zn(2)-C6 fungal-type" evidence="6">
    <location>
        <begin position="133"/>
        <end position="169"/>
    </location>
</feature>
<name>A0A0P9FA07_RHOGW</name>
<protein>
    <recommendedName>
        <fullName evidence="6">Zn(2)-C6 fungal-type domain-containing protein</fullName>
    </recommendedName>
</protein>
<dbReference type="RefSeq" id="XP_018268490.1">
    <property type="nucleotide sequence ID" value="XM_018418080.1"/>
</dbReference>
<proteinExistence type="predicted"/>
<feature type="region of interest" description="Disordered" evidence="5">
    <location>
        <begin position="180"/>
        <end position="200"/>
    </location>
</feature>
<dbReference type="OMA" id="PPERCEY"/>
<feature type="region of interest" description="Disordered" evidence="5">
    <location>
        <begin position="290"/>
        <end position="316"/>
    </location>
</feature>
<evidence type="ECO:0000313" key="8">
    <source>
        <dbReference type="Proteomes" id="UP000053890"/>
    </source>
</evidence>
<dbReference type="GO" id="GO:0008270">
    <property type="term" value="F:zinc ion binding"/>
    <property type="evidence" value="ECO:0007669"/>
    <property type="project" value="InterPro"/>
</dbReference>
<evidence type="ECO:0000256" key="1">
    <source>
        <dbReference type="ARBA" id="ARBA00023015"/>
    </source>
</evidence>
<reference evidence="7 8" key="1">
    <citation type="journal article" date="2015" name="Front. Microbiol.">
        <title>Genome sequence of the plant growth promoting endophytic yeast Rhodotorula graminis WP1.</title>
        <authorList>
            <person name="Firrincieli A."/>
            <person name="Otillar R."/>
            <person name="Salamov A."/>
            <person name="Schmutz J."/>
            <person name="Khan Z."/>
            <person name="Redman R.S."/>
            <person name="Fleck N.D."/>
            <person name="Lindquist E."/>
            <person name="Grigoriev I.V."/>
            <person name="Doty S.L."/>
        </authorList>
    </citation>
    <scope>NUCLEOTIDE SEQUENCE [LARGE SCALE GENOMIC DNA]</scope>
    <source>
        <strain evidence="7 8">WP1</strain>
    </source>
</reference>
<dbReference type="AlphaFoldDB" id="A0A0P9FA07"/>
<feature type="compositionally biased region" description="Pro residues" evidence="5">
    <location>
        <begin position="93"/>
        <end position="103"/>
    </location>
</feature>
<dbReference type="Pfam" id="PF00172">
    <property type="entry name" value="Zn_clus"/>
    <property type="match status" value="2"/>
</dbReference>
<keyword evidence="2" id="KW-0238">DNA-binding</keyword>
<keyword evidence="3" id="KW-0804">Transcription</keyword>
<feature type="domain" description="Zn(2)-C6 fungal-type" evidence="6">
    <location>
        <begin position="23"/>
        <end position="60"/>
    </location>
</feature>
<keyword evidence="4" id="KW-0539">Nucleus</keyword>
<dbReference type="SMART" id="SM00066">
    <property type="entry name" value="GAL4"/>
    <property type="match status" value="2"/>
</dbReference>
<sequence length="485" mass="49890">MATSTPRLGRKINRPTGALRTPACAPCAQRRVRCDGGSPCQACLRLAAWKGRPAPAACDYDGLVPARKNGPLPPALAAYSNTEASTSTAVPSAQPPPPPARPPPLKERPTTSTSATGKKCRRSRGPALQKGLACLACKSRRIRCDGSKPACGACVRRQLRSGDELECVYRADLFRLAQEPGQAGGGGLEVETPRPEQEVGVDARAVVEEDEREYGMDLVVDEMMPPPPPPSSTFTHSPLSLLPSILPALPPLPSTSSPSTAAAAAAAPTSFPPYPLESFDAPSYFTSFPPRSSSLSSTASTSTFTPTATPTPSDLDLDELLSSCSSWPSSPRTPLFDPHAFATLLRRDNYPPVPYPPPPPPSALPVSTTTTAAALGAAPGINPHWTDAACALSSVPALELGALALYSWADVEPLTARPGGGDDREGGELGAPGDLVVGGCGGGGGGGGCEAQGEAYGEVGDVMLTLPIEPVFASEWSGTGGGAAR</sequence>
<evidence type="ECO:0000256" key="2">
    <source>
        <dbReference type="ARBA" id="ARBA00023125"/>
    </source>
</evidence>